<accession>A0A8E0KIH3</accession>
<dbReference type="Pfam" id="PF02325">
    <property type="entry name" value="CCB3_YggT"/>
    <property type="match status" value="1"/>
</dbReference>
<keyword evidence="2" id="KW-1133">Transmembrane helix</keyword>
<dbReference type="PANTHER" id="PTHR33219:SF14">
    <property type="entry name" value="PROTEIN COFACTOR ASSEMBLY OF COMPLEX C SUBUNIT B CCB3, CHLOROPLASTIC-RELATED"/>
    <property type="match status" value="1"/>
</dbReference>
<keyword evidence="2" id="KW-0472">Membrane</keyword>
<dbReference type="OrthoDB" id="9814445at2"/>
<dbReference type="RefSeq" id="WP_021696442.1">
    <property type="nucleotide sequence ID" value="NZ_BATC01000006.1"/>
</dbReference>
<protein>
    <submittedName>
        <fullName evidence="3">Integral membrane protein YggT</fullName>
    </submittedName>
</protein>
<dbReference type="AlphaFoldDB" id="A0A8E0KIH3"/>
<comment type="similarity">
    <text evidence="1">Belongs to the YggT family.</text>
</comment>
<keyword evidence="4" id="KW-1185">Reference proteome</keyword>
<evidence type="ECO:0000256" key="2">
    <source>
        <dbReference type="SAM" id="Phobius"/>
    </source>
</evidence>
<keyword evidence="2" id="KW-0812">Transmembrane</keyword>
<reference evidence="4" key="1">
    <citation type="journal article" date="2013" name="Genome Announc.">
        <title>Draft Genome Sequence of the Dimorphic Prosthecate Bacterium Brevundimonas abyssalis TAR-001T.</title>
        <authorList>
            <person name="Tsubouchi T."/>
            <person name="Nishi S."/>
            <person name="Usui K."/>
            <person name="Shimane Y."/>
            <person name="Takaki Y."/>
            <person name="Maruyama T."/>
            <person name="Hatada Y."/>
        </authorList>
    </citation>
    <scope>NUCLEOTIDE SEQUENCE [LARGE SCALE GENOMIC DNA]</scope>
    <source>
        <strain evidence="4">TAR-001</strain>
    </source>
</reference>
<dbReference type="PANTHER" id="PTHR33219">
    <property type="entry name" value="YLMG HOMOLOG PROTEIN 2, CHLOROPLASTIC"/>
    <property type="match status" value="1"/>
</dbReference>
<sequence length="102" mass="11349">MAGFICFIVGAVLTLLFWAIIISAIMSWLFAFDVINYRNRFVAQVAGFLDQVTGPLLAPLRRVIPPLGGIDVTPIIVLLVLRGAQLYLLPPFCRLLYDVLPF</sequence>
<dbReference type="Proteomes" id="UP000016569">
    <property type="component" value="Unassembled WGS sequence"/>
</dbReference>
<evidence type="ECO:0000313" key="4">
    <source>
        <dbReference type="Proteomes" id="UP000016569"/>
    </source>
</evidence>
<name>A0A8E0KIH3_9CAUL</name>
<dbReference type="GO" id="GO:0016020">
    <property type="term" value="C:membrane"/>
    <property type="evidence" value="ECO:0007669"/>
    <property type="project" value="InterPro"/>
</dbReference>
<evidence type="ECO:0000256" key="1">
    <source>
        <dbReference type="ARBA" id="ARBA00010894"/>
    </source>
</evidence>
<dbReference type="InterPro" id="IPR003425">
    <property type="entry name" value="CCB3/YggT"/>
</dbReference>
<proteinExistence type="inferred from homology"/>
<evidence type="ECO:0000313" key="3">
    <source>
        <dbReference type="EMBL" id="GAD58346.1"/>
    </source>
</evidence>
<dbReference type="EMBL" id="BATC01000006">
    <property type="protein sequence ID" value="GAD58346.1"/>
    <property type="molecule type" value="Genomic_DNA"/>
</dbReference>
<organism evidence="3 4">
    <name type="scientific">Brevundimonas abyssalis TAR-001</name>
    <dbReference type="NCBI Taxonomy" id="1391729"/>
    <lineage>
        <taxon>Bacteria</taxon>
        <taxon>Pseudomonadati</taxon>
        <taxon>Pseudomonadota</taxon>
        <taxon>Alphaproteobacteria</taxon>
        <taxon>Caulobacterales</taxon>
        <taxon>Caulobacteraceae</taxon>
        <taxon>Brevundimonas</taxon>
    </lineage>
</organism>
<gene>
    <name evidence="3" type="ORF">MBEBAB_0596</name>
</gene>
<feature type="transmembrane region" description="Helical" evidence="2">
    <location>
        <begin position="7"/>
        <end position="31"/>
    </location>
</feature>
<comment type="caution">
    <text evidence="3">The sequence shown here is derived from an EMBL/GenBank/DDBJ whole genome shotgun (WGS) entry which is preliminary data.</text>
</comment>